<dbReference type="Pfam" id="PF19765">
    <property type="entry name" value="DUF6252"/>
    <property type="match status" value="1"/>
</dbReference>
<dbReference type="Proteomes" id="UP000503017">
    <property type="component" value="Chromosome"/>
</dbReference>
<protein>
    <submittedName>
        <fullName evidence="1">Uncharacterized protein</fullName>
    </submittedName>
</protein>
<reference evidence="1 2" key="1">
    <citation type="submission" date="2018-10" db="EMBL/GenBank/DDBJ databases">
        <authorList>
            <person name="Perry B.J."/>
            <person name="Sullivan J.T."/>
            <person name="Murphy R.J.T."/>
            <person name="Ramsay J.P."/>
            <person name="Ronson C.W."/>
        </authorList>
    </citation>
    <scope>NUCLEOTIDE SEQUENCE [LARGE SCALE GENOMIC DNA]</scope>
    <source>
        <strain evidence="1 2">R88b</strain>
    </source>
</reference>
<dbReference type="AlphaFoldDB" id="A0A6M7WZD1"/>
<dbReference type="InterPro" id="IPR046219">
    <property type="entry name" value="DUF6252"/>
</dbReference>
<dbReference type="EMBL" id="CP033367">
    <property type="protein sequence ID" value="QKD05524.1"/>
    <property type="molecule type" value="Genomic_DNA"/>
</dbReference>
<name>A0A6M7WZD1_RHILI</name>
<proteinExistence type="predicted"/>
<gene>
    <name evidence="1" type="ORF">EB235_31900</name>
</gene>
<accession>A0A6M7WZD1</accession>
<evidence type="ECO:0000313" key="1">
    <source>
        <dbReference type="EMBL" id="QKD05524.1"/>
    </source>
</evidence>
<organism evidence="1 2">
    <name type="scientific">Mesorhizobium loti R88b</name>
    <dbReference type="NCBI Taxonomy" id="935548"/>
    <lineage>
        <taxon>Bacteria</taxon>
        <taxon>Pseudomonadati</taxon>
        <taxon>Pseudomonadota</taxon>
        <taxon>Alphaproteobacteria</taxon>
        <taxon>Hyphomicrobiales</taxon>
        <taxon>Phyllobacteriaceae</taxon>
        <taxon>Mesorhizobium</taxon>
    </lineage>
</organism>
<evidence type="ECO:0000313" key="2">
    <source>
        <dbReference type="Proteomes" id="UP000503017"/>
    </source>
</evidence>
<sequence>MQQATLTATVDGAPWKADFGLAVTTPIAGKPVLTISGTSNAGGATSTFIASFPVPASGSLIGTFPIHRGIMGTVPTASFNMPQRSTDILEQGFTMAEGAIVVESFDPDKKTISGHFSAKGQTRAKTASIVITDGAFANVPVNPDPAAQ</sequence>